<protein>
    <recommendedName>
        <fullName evidence="3">N-acetyltransferase domain-containing protein</fullName>
    </recommendedName>
</protein>
<dbReference type="Pfam" id="PF00583">
    <property type="entry name" value="Acetyltransf_1"/>
    <property type="match status" value="1"/>
</dbReference>
<name>A0A5E7VUV8_PSEFL</name>
<dbReference type="Proteomes" id="UP000381378">
    <property type="component" value="Unassembled WGS sequence"/>
</dbReference>
<keyword evidence="2" id="KW-0012">Acyltransferase</keyword>
<keyword evidence="1" id="KW-0808">Transferase</keyword>
<feature type="domain" description="N-acetyltransferase" evidence="3">
    <location>
        <begin position="40"/>
        <end position="185"/>
    </location>
</feature>
<evidence type="ECO:0000256" key="2">
    <source>
        <dbReference type="ARBA" id="ARBA00023315"/>
    </source>
</evidence>
<evidence type="ECO:0000313" key="4">
    <source>
        <dbReference type="EMBL" id="VVQ26443.1"/>
    </source>
</evidence>
<evidence type="ECO:0000256" key="1">
    <source>
        <dbReference type="ARBA" id="ARBA00022679"/>
    </source>
</evidence>
<sequence length="185" mass="20322">MGAHRCGSNSVISLARCVGRRVRVPKRTRGYLVVTTMGELAIRQISALPPEILVLEAEAVTEGLRFLTRLVADWKNGSNRFDQPGECLFGAFRNGQLIAIGGLSYDPHAGSDIGRLRRVYVARASRGQNVGKVLVQQLLEYAAQRFRVVRLSTDTPEGAAFYLSCGFLEIKDEFATHVKSLVDAT</sequence>
<dbReference type="Gene3D" id="3.40.630.30">
    <property type="match status" value="1"/>
</dbReference>
<dbReference type="PROSITE" id="PS51186">
    <property type="entry name" value="GNAT"/>
    <property type="match status" value="1"/>
</dbReference>
<dbReference type="PANTHER" id="PTHR43877">
    <property type="entry name" value="AMINOALKYLPHOSPHONATE N-ACETYLTRANSFERASE-RELATED-RELATED"/>
    <property type="match status" value="1"/>
</dbReference>
<gene>
    <name evidence="4" type="ORF">PS928_06605</name>
</gene>
<accession>A0A5E7VUV8</accession>
<reference evidence="4 5" key="1">
    <citation type="submission" date="2019-09" db="EMBL/GenBank/DDBJ databases">
        <authorList>
            <person name="Chandra G."/>
            <person name="Truman W A."/>
        </authorList>
    </citation>
    <scope>NUCLEOTIDE SEQUENCE [LARGE SCALE GENOMIC DNA]</scope>
    <source>
        <strain evidence="4">PS928</strain>
    </source>
</reference>
<dbReference type="InterPro" id="IPR016181">
    <property type="entry name" value="Acyl_CoA_acyltransferase"/>
</dbReference>
<dbReference type="SUPFAM" id="SSF55729">
    <property type="entry name" value="Acyl-CoA N-acyltransferases (Nat)"/>
    <property type="match status" value="1"/>
</dbReference>
<dbReference type="CDD" id="cd04301">
    <property type="entry name" value="NAT_SF"/>
    <property type="match status" value="1"/>
</dbReference>
<dbReference type="GO" id="GO:0016747">
    <property type="term" value="F:acyltransferase activity, transferring groups other than amino-acyl groups"/>
    <property type="evidence" value="ECO:0007669"/>
    <property type="project" value="InterPro"/>
</dbReference>
<proteinExistence type="predicted"/>
<dbReference type="AlphaFoldDB" id="A0A5E7VUV8"/>
<evidence type="ECO:0000313" key="5">
    <source>
        <dbReference type="Proteomes" id="UP000381378"/>
    </source>
</evidence>
<evidence type="ECO:0000259" key="3">
    <source>
        <dbReference type="PROSITE" id="PS51186"/>
    </source>
</evidence>
<dbReference type="EMBL" id="CABVJF010000047">
    <property type="protein sequence ID" value="VVQ26443.1"/>
    <property type="molecule type" value="Genomic_DNA"/>
</dbReference>
<dbReference type="InterPro" id="IPR000182">
    <property type="entry name" value="GNAT_dom"/>
</dbReference>
<dbReference type="InterPro" id="IPR050832">
    <property type="entry name" value="Bact_Acetyltransf"/>
</dbReference>
<organism evidence="4 5">
    <name type="scientific">Pseudomonas fluorescens</name>
    <dbReference type="NCBI Taxonomy" id="294"/>
    <lineage>
        <taxon>Bacteria</taxon>
        <taxon>Pseudomonadati</taxon>
        <taxon>Pseudomonadota</taxon>
        <taxon>Gammaproteobacteria</taxon>
        <taxon>Pseudomonadales</taxon>
        <taxon>Pseudomonadaceae</taxon>
        <taxon>Pseudomonas</taxon>
    </lineage>
</organism>